<feature type="transmembrane region" description="Helical" evidence="1">
    <location>
        <begin position="172"/>
        <end position="191"/>
    </location>
</feature>
<feature type="transmembrane region" description="Helical" evidence="1">
    <location>
        <begin position="106"/>
        <end position="128"/>
    </location>
</feature>
<evidence type="ECO:0008006" key="4">
    <source>
        <dbReference type="Google" id="ProtNLM"/>
    </source>
</evidence>
<dbReference type="EMBL" id="QDDL01000003">
    <property type="protein sequence ID" value="PVZ69609.1"/>
    <property type="molecule type" value="Genomic_DNA"/>
</dbReference>
<gene>
    <name evidence="2" type="ORF">DC094_09900</name>
</gene>
<dbReference type="AlphaFoldDB" id="A0A2V1GUB9"/>
<name>A0A2V1GUB9_9GAMM</name>
<feature type="transmembrane region" description="Helical" evidence="1">
    <location>
        <begin position="65"/>
        <end position="85"/>
    </location>
</feature>
<proteinExistence type="predicted"/>
<protein>
    <recommendedName>
        <fullName evidence="4">Carotenoid biosynthesis protein</fullName>
    </recommendedName>
</protein>
<sequence length="192" mass="21781">MKWYVVPLLTMVGYAWFKELDKGNLSRVLGALAFLGVDLFNETWNSLVMHLSGFAPVWGTHGPSAYQLLIGWNIEIVFGFALTGLMATMMLPKDPKLKIFGINNRILFIVMNSIGCVFIEIMLNQAGLLVWEWAWWSAKAPWLIFLVGYVPFFAACYWIYDMDSRKKQFMGLGAIYGVNAVFITSMALNGWV</sequence>
<keyword evidence="1" id="KW-1133">Transmembrane helix</keyword>
<organism evidence="2 3">
    <name type="scientific">Pelagibaculum spongiae</name>
    <dbReference type="NCBI Taxonomy" id="2080658"/>
    <lineage>
        <taxon>Bacteria</taxon>
        <taxon>Pseudomonadati</taxon>
        <taxon>Pseudomonadota</taxon>
        <taxon>Gammaproteobacteria</taxon>
        <taxon>Oceanospirillales</taxon>
        <taxon>Pelagibaculum</taxon>
    </lineage>
</organism>
<feature type="transmembrane region" description="Helical" evidence="1">
    <location>
        <begin position="140"/>
        <end position="160"/>
    </location>
</feature>
<keyword evidence="1" id="KW-0472">Membrane</keyword>
<evidence type="ECO:0000313" key="2">
    <source>
        <dbReference type="EMBL" id="PVZ69609.1"/>
    </source>
</evidence>
<dbReference type="Proteomes" id="UP000244906">
    <property type="component" value="Unassembled WGS sequence"/>
</dbReference>
<comment type="caution">
    <text evidence="2">The sequence shown here is derived from an EMBL/GenBank/DDBJ whole genome shotgun (WGS) entry which is preliminary data.</text>
</comment>
<keyword evidence="1" id="KW-0812">Transmembrane</keyword>
<keyword evidence="3" id="KW-1185">Reference proteome</keyword>
<accession>A0A2V1GUB9</accession>
<evidence type="ECO:0000313" key="3">
    <source>
        <dbReference type="Proteomes" id="UP000244906"/>
    </source>
</evidence>
<evidence type="ECO:0000256" key="1">
    <source>
        <dbReference type="SAM" id="Phobius"/>
    </source>
</evidence>
<reference evidence="2 3" key="1">
    <citation type="submission" date="2018-04" db="EMBL/GenBank/DDBJ databases">
        <title>Thalassorhabdus spongiae gen. nov., sp. nov., isolated from a marine sponge in South-West Iceland.</title>
        <authorList>
            <person name="Knobloch S."/>
            <person name="Daussin A."/>
            <person name="Johannsson R."/>
            <person name="Marteinsson V.T."/>
        </authorList>
    </citation>
    <scope>NUCLEOTIDE SEQUENCE [LARGE SCALE GENOMIC DNA]</scope>
    <source>
        <strain evidence="2 3">Hp12</strain>
    </source>
</reference>